<proteinExistence type="predicted"/>
<dbReference type="AlphaFoldDB" id="A0A4P9WMX9"/>
<dbReference type="EMBL" id="KZ993893">
    <property type="protein sequence ID" value="RKO94451.1"/>
    <property type="molecule type" value="Genomic_DNA"/>
</dbReference>
<dbReference type="Proteomes" id="UP000269721">
    <property type="component" value="Unassembled WGS sequence"/>
</dbReference>
<evidence type="ECO:0000313" key="2">
    <source>
        <dbReference type="Proteomes" id="UP000269721"/>
    </source>
</evidence>
<gene>
    <name evidence="1" type="ORF">BDK51DRAFT_28853</name>
</gene>
<name>A0A4P9WMX9_9FUNG</name>
<reference evidence="2" key="1">
    <citation type="journal article" date="2018" name="Nat. Microbiol.">
        <title>Leveraging single-cell genomics to expand the fungal tree of life.</title>
        <authorList>
            <person name="Ahrendt S.R."/>
            <person name="Quandt C.A."/>
            <person name="Ciobanu D."/>
            <person name="Clum A."/>
            <person name="Salamov A."/>
            <person name="Andreopoulos B."/>
            <person name="Cheng J.F."/>
            <person name="Woyke T."/>
            <person name="Pelin A."/>
            <person name="Henrissat B."/>
            <person name="Reynolds N.K."/>
            <person name="Benny G.L."/>
            <person name="Smith M.E."/>
            <person name="James T.Y."/>
            <person name="Grigoriev I.V."/>
        </authorList>
    </citation>
    <scope>NUCLEOTIDE SEQUENCE [LARGE SCALE GENOMIC DNA]</scope>
</reference>
<organism evidence="1 2">
    <name type="scientific">Blyttiomyces helicus</name>
    <dbReference type="NCBI Taxonomy" id="388810"/>
    <lineage>
        <taxon>Eukaryota</taxon>
        <taxon>Fungi</taxon>
        <taxon>Fungi incertae sedis</taxon>
        <taxon>Chytridiomycota</taxon>
        <taxon>Chytridiomycota incertae sedis</taxon>
        <taxon>Chytridiomycetes</taxon>
        <taxon>Chytridiomycetes incertae sedis</taxon>
        <taxon>Blyttiomyces</taxon>
    </lineage>
</organism>
<evidence type="ECO:0000313" key="1">
    <source>
        <dbReference type="EMBL" id="RKO94451.1"/>
    </source>
</evidence>
<protein>
    <submittedName>
        <fullName evidence="1">Uncharacterized protein</fullName>
    </submittedName>
</protein>
<accession>A0A4P9WMX9</accession>
<sequence>MALATLKTAEFCFFEGEIRLSAAQRGRLRRSWSGLRGMDFVSFKIGDGCEQRRLSRGRTPTTRLGTWWWCYYGYAQQRMQPGTVKREGEIRLLHGEERHDLASAVIYDTRKVVAVGLGPGNTEGAAEVEVNPAEIFGIPVALQFCKQLMGVSRPGAQVAEASGLGYQKVGTFLGQAVDSAA</sequence>
<keyword evidence="2" id="KW-1185">Reference proteome</keyword>